<gene>
    <name evidence="1" type="ORF">CK203_054655</name>
</gene>
<evidence type="ECO:0000313" key="2">
    <source>
        <dbReference type="Proteomes" id="UP000288805"/>
    </source>
</evidence>
<protein>
    <submittedName>
        <fullName evidence="1">Uncharacterized protein</fullName>
    </submittedName>
</protein>
<reference evidence="1 2" key="1">
    <citation type="journal article" date="2018" name="PLoS Genet.">
        <title>Population sequencing reveals clonal diversity and ancestral inbreeding in the grapevine cultivar Chardonnay.</title>
        <authorList>
            <person name="Roach M.J."/>
            <person name="Johnson D.L."/>
            <person name="Bohlmann J."/>
            <person name="van Vuuren H.J."/>
            <person name="Jones S.J."/>
            <person name="Pretorius I.S."/>
            <person name="Schmidt S.A."/>
            <person name="Borneman A.R."/>
        </authorList>
    </citation>
    <scope>NUCLEOTIDE SEQUENCE [LARGE SCALE GENOMIC DNA]</scope>
    <source>
        <strain evidence="2">cv. Chardonnay</strain>
        <tissue evidence="1">Leaf</tissue>
    </source>
</reference>
<dbReference type="EMBL" id="QGNW01000258">
    <property type="protein sequence ID" value="RVW81015.1"/>
    <property type="molecule type" value="Genomic_DNA"/>
</dbReference>
<name>A0A438H949_VITVI</name>
<dbReference type="Proteomes" id="UP000288805">
    <property type="component" value="Unassembled WGS sequence"/>
</dbReference>
<sequence>MPEVCSMGCHPVSAGDLLHATPYCLQTEVTSEPSGCVRTTCPDIFCREEGRSTAPSWLGFNIGAVCGNKKRICQHPQEVGHQPWVMKVILTGVKEWKDASERASDKCRPYSKKQGGSGRRMRCYRFRRLHQALPTIGNRGVNERTPSRTRRQHTLEMQSPPLACTVRRDRKSQLSDAMRARLRPQTPDMEKPHVATTQEAYPSPSAAPVILDWPPHPPLQQIGWDMVSRGPPRLYQQAVGRHALHAFQL</sequence>
<proteinExistence type="predicted"/>
<organism evidence="1 2">
    <name type="scientific">Vitis vinifera</name>
    <name type="common">Grape</name>
    <dbReference type="NCBI Taxonomy" id="29760"/>
    <lineage>
        <taxon>Eukaryota</taxon>
        <taxon>Viridiplantae</taxon>
        <taxon>Streptophyta</taxon>
        <taxon>Embryophyta</taxon>
        <taxon>Tracheophyta</taxon>
        <taxon>Spermatophyta</taxon>
        <taxon>Magnoliopsida</taxon>
        <taxon>eudicotyledons</taxon>
        <taxon>Gunneridae</taxon>
        <taxon>Pentapetalae</taxon>
        <taxon>rosids</taxon>
        <taxon>Vitales</taxon>
        <taxon>Vitaceae</taxon>
        <taxon>Viteae</taxon>
        <taxon>Vitis</taxon>
    </lineage>
</organism>
<comment type="caution">
    <text evidence="1">The sequence shown here is derived from an EMBL/GenBank/DDBJ whole genome shotgun (WGS) entry which is preliminary data.</text>
</comment>
<dbReference type="AlphaFoldDB" id="A0A438H949"/>
<accession>A0A438H949</accession>
<evidence type="ECO:0000313" key="1">
    <source>
        <dbReference type="EMBL" id="RVW81015.1"/>
    </source>
</evidence>